<dbReference type="HOGENOM" id="CLU_099037_1_0_11"/>
<name>H6RNJ0_BLASD</name>
<evidence type="ECO:0000313" key="5">
    <source>
        <dbReference type="EMBL" id="CCG03937.1"/>
    </source>
</evidence>
<dbReference type="NCBIfam" id="TIGR00072">
    <property type="entry name" value="hydrog_prot"/>
    <property type="match status" value="1"/>
</dbReference>
<comment type="similarity">
    <text evidence="1">Belongs to the peptidase A31 family.</text>
</comment>
<dbReference type="PRINTS" id="PR00446">
    <property type="entry name" value="HYDRGNUPTAKE"/>
</dbReference>
<dbReference type="OrthoDB" id="3828930at2"/>
<proteinExistence type="inferred from homology"/>
<dbReference type="Pfam" id="PF01750">
    <property type="entry name" value="HycI"/>
    <property type="match status" value="1"/>
</dbReference>
<evidence type="ECO:0000256" key="3">
    <source>
        <dbReference type="ARBA" id="ARBA00022750"/>
    </source>
</evidence>
<dbReference type="PANTHER" id="PTHR30302:SF1">
    <property type="entry name" value="HYDROGENASE 2 MATURATION PROTEASE"/>
    <property type="match status" value="1"/>
</dbReference>
<keyword evidence="6" id="KW-1185">Reference proteome</keyword>
<dbReference type="AlphaFoldDB" id="H6RNJ0"/>
<gene>
    <name evidence="5" type="primary">hupD</name>
    <name evidence="5" type="ordered locus">BLASA_3066</name>
</gene>
<sequence>MNRARVLVAGIGNVFLGDDGFGVEVVTGLDPADLPDAVDVVDYGIRGVHLAYELLDGRYSTVVMVDAVPLDEPPGTLAVLEVPLDDEREPVDALAVPAVDGHGMSPIAVIDLMRSLGGAVERVLVVGCRPAVIEERMELSAVVQAAVEPARRLVADVVRDLLPGPQHPEEARVEVA</sequence>
<evidence type="ECO:0000256" key="1">
    <source>
        <dbReference type="ARBA" id="ARBA00006814"/>
    </source>
</evidence>
<dbReference type="eggNOG" id="COG0680">
    <property type="taxonomic scope" value="Bacteria"/>
</dbReference>
<keyword evidence="4" id="KW-0378">Hydrolase</keyword>
<dbReference type="GO" id="GO:0004190">
    <property type="term" value="F:aspartic-type endopeptidase activity"/>
    <property type="evidence" value="ECO:0007669"/>
    <property type="project" value="UniProtKB-KW"/>
</dbReference>
<dbReference type="PANTHER" id="PTHR30302">
    <property type="entry name" value="HYDROGENASE 1 MATURATION PROTEASE"/>
    <property type="match status" value="1"/>
</dbReference>
<dbReference type="Proteomes" id="UP000007517">
    <property type="component" value="Chromosome"/>
</dbReference>
<protein>
    <submittedName>
        <fullName evidence="5">Hydrogenase maturation protein</fullName>
    </submittedName>
</protein>
<evidence type="ECO:0000313" key="6">
    <source>
        <dbReference type="Proteomes" id="UP000007517"/>
    </source>
</evidence>
<dbReference type="InterPro" id="IPR000671">
    <property type="entry name" value="Peptidase_A31"/>
</dbReference>
<dbReference type="GO" id="GO:0008047">
    <property type="term" value="F:enzyme activator activity"/>
    <property type="evidence" value="ECO:0007669"/>
    <property type="project" value="InterPro"/>
</dbReference>
<evidence type="ECO:0000256" key="4">
    <source>
        <dbReference type="ARBA" id="ARBA00022801"/>
    </source>
</evidence>
<accession>H6RNJ0</accession>
<dbReference type="RefSeq" id="WP_014376817.1">
    <property type="nucleotide sequence ID" value="NC_016943.1"/>
</dbReference>
<evidence type="ECO:0000256" key="2">
    <source>
        <dbReference type="ARBA" id="ARBA00022670"/>
    </source>
</evidence>
<dbReference type="GO" id="GO:0016485">
    <property type="term" value="P:protein processing"/>
    <property type="evidence" value="ECO:0007669"/>
    <property type="project" value="TreeGrafter"/>
</dbReference>
<keyword evidence="2" id="KW-0645">Protease</keyword>
<dbReference type="EMBL" id="FO117623">
    <property type="protein sequence ID" value="CCG03937.1"/>
    <property type="molecule type" value="Genomic_DNA"/>
</dbReference>
<dbReference type="KEGG" id="bsd:BLASA_3066"/>
<dbReference type="Gene3D" id="3.40.50.1450">
    <property type="entry name" value="HybD-like"/>
    <property type="match status" value="1"/>
</dbReference>
<reference evidence="6" key="2">
    <citation type="submission" date="2012-02" db="EMBL/GenBank/DDBJ databases">
        <title>Complete genome sequence of Blastococcus saxobsidens strain DD2.</title>
        <authorList>
            <person name="Genoscope."/>
        </authorList>
    </citation>
    <scope>NUCLEOTIDE SEQUENCE [LARGE SCALE GENOMIC DNA]</scope>
    <source>
        <strain evidence="6">DD2</strain>
    </source>
</reference>
<dbReference type="InterPro" id="IPR023430">
    <property type="entry name" value="Pept_HybD-like_dom_sf"/>
</dbReference>
<dbReference type="SUPFAM" id="SSF53163">
    <property type="entry name" value="HybD-like"/>
    <property type="match status" value="1"/>
</dbReference>
<reference evidence="5 6" key="1">
    <citation type="journal article" date="2012" name="J. Bacteriol.">
        <title>Genome Sequence of Blastococcus saxobsidens DD2, a Stone-Inhabiting Bacterium.</title>
        <authorList>
            <person name="Chouaia B."/>
            <person name="Crotti E."/>
            <person name="Brusetti L."/>
            <person name="Daffonchio D."/>
            <person name="Essoussi I."/>
            <person name="Nouioui I."/>
            <person name="Sbissi I."/>
            <person name="Ghodhbane-Gtari F."/>
            <person name="Gtari M."/>
            <person name="Vacherie B."/>
            <person name="Barbe V."/>
            <person name="Medigue C."/>
            <person name="Gury J."/>
            <person name="Pujic P."/>
            <person name="Normand P."/>
        </authorList>
    </citation>
    <scope>NUCLEOTIDE SEQUENCE [LARGE SCALE GENOMIC DNA]</scope>
    <source>
        <strain evidence="5 6">DD2</strain>
    </source>
</reference>
<dbReference type="STRING" id="1146883.BLASA_3066"/>
<keyword evidence="3" id="KW-0064">Aspartyl protease</keyword>
<organism evidence="5 6">
    <name type="scientific">Blastococcus saxobsidens (strain DD2)</name>
    <dbReference type="NCBI Taxonomy" id="1146883"/>
    <lineage>
        <taxon>Bacteria</taxon>
        <taxon>Bacillati</taxon>
        <taxon>Actinomycetota</taxon>
        <taxon>Actinomycetes</taxon>
        <taxon>Geodermatophilales</taxon>
        <taxon>Geodermatophilaceae</taxon>
        <taxon>Blastococcus</taxon>
    </lineage>
</organism>